<feature type="compositionally biased region" description="Low complexity" evidence="1">
    <location>
        <begin position="115"/>
        <end position="128"/>
    </location>
</feature>
<keyword evidence="3" id="KW-1185">Reference proteome</keyword>
<dbReference type="EMBL" id="JAWDGP010002313">
    <property type="protein sequence ID" value="KAK3784081.1"/>
    <property type="molecule type" value="Genomic_DNA"/>
</dbReference>
<accession>A0AAE1DV14</accession>
<sequence length="186" mass="19533">MWPFNREVFNNEDYLPSEITNRPVQPPKTAGPSNASAPPSPSLGLNHQSLSLNTEAESSTSNLPDSAGLPTSTLTTCTSVALTFTDSGTSSPTPAPPKKSATLTSSMIDTPTMEPQSMSPESSLISPSDFGGLPKAGPRKDGACGRKKGRSMVATSTPELQRMKAEADTKANKRSKDEKNSKSSSC</sequence>
<gene>
    <name evidence="2" type="ORF">RRG08_025271</name>
</gene>
<dbReference type="Proteomes" id="UP001283361">
    <property type="component" value="Unassembled WGS sequence"/>
</dbReference>
<name>A0AAE1DV14_9GAST</name>
<protein>
    <submittedName>
        <fullName evidence="2">Uncharacterized protein</fullName>
    </submittedName>
</protein>
<organism evidence="2 3">
    <name type="scientific">Elysia crispata</name>
    <name type="common">lettuce slug</name>
    <dbReference type="NCBI Taxonomy" id="231223"/>
    <lineage>
        <taxon>Eukaryota</taxon>
        <taxon>Metazoa</taxon>
        <taxon>Spiralia</taxon>
        <taxon>Lophotrochozoa</taxon>
        <taxon>Mollusca</taxon>
        <taxon>Gastropoda</taxon>
        <taxon>Heterobranchia</taxon>
        <taxon>Euthyneura</taxon>
        <taxon>Panpulmonata</taxon>
        <taxon>Sacoglossa</taxon>
        <taxon>Placobranchoidea</taxon>
        <taxon>Plakobranchidae</taxon>
        <taxon>Elysia</taxon>
    </lineage>
</organism>
<dbReference type="AlphaFoldDB" id="A0AAE1DV14"/>
<feature type="compositionally biased region" description="Polar residues" evidence="1">
    <location>
        <begin position="47"/>
        <end position="88"/>
    </location>
</feature>
<feature type="compositionally biased region" description="Low complexity" evidence="1">
    <location>
        <begin position="31"/>
        <end position="46"/>
    </location>
</feature>
<evidence type="ECO:0000256" key="1">
    <source>
        <dbReference type="SAM" id="MobiDB-lite"/>
    </source>
</evidence>
<feature type="region of interest" description="Disordered" evidence="1">
    <location>
        <begin position="1"/>
        <end position="186"/>
    </location>
</feature>
<proteinExistence type="predicted"/>
<evidence type="ECO:0000313" key="2">
    <source>
        <dbReference type="EMBL" id="KAK3784081.1"/>
    </source>
</evidence>
<reference evidence="2" key="1">
    <citation type="journal article" date="2023" name="G3 (Bethesda)">
        <title>A reference genome for the long-term kleptoplast-retaining sea slug Elysia crispata morphotype clarki.</title>
        <authorList>
            <person name="Eastman K.E."/>
            <person name="Pendleton A.L."/>
            <person name="Shaikh M.A."/>
            <person name="Suttiyut T."/>
            <person name="Ogas R."/>
            <person name="Tomko P."/>
            <person name="Gavelis G."/>
            <person name="Widhalm J.R."/>
            <person name="Wisecaver J.H."/>
        </authorList>
    </citation>
    <scope>NUCLEOTIDE SEQUENCE</scope>
    <source>
        <strain evidence="2">ECLA1</strain>
    </source>
</reference>
<feature type="compositionally biased region" description="Basic and acidic residues" evidence="1">
    <location>
        <begin position="161"/>
        <end position="186"/>
    </location>
</feature>
<evidence type="ECO:0000313" key="3">
    <source>
        <dbReference type="Proteomes" id="UP001283361"/>
    </source>
</evidence>
<comment type="caution">
    <text evidence="2">The sequence shown here is derived from an EMBL/GenBank/DDBJ whole genome shotgun (WGS) entry which is preliminary data.</text>
</comment>